<sequence>MDPSVTKATLKVLGLCVVLLFLVAAVTVSVAVMMWHSEAVRMLQGCREQAANETSALGGRVAELERDVAELTGRLQEDAQKEKQLQRQLGQAKDEGRKLKATLLSCQERESMLSANVTALQNALAAIQLEGTEMDTRNIALQAELTQWQGKATEQELRLEEALQQHQASEARRGQCEARQSELQRSMRDYRAEIDSLQRRLSSRASRRRCPPFWYFVWVMASTSCFIFSLEGLKSYIWSI</sequence>
<keyword evidence="1" id="KW-0175">Coiled coil</keyword>
<evidence type="ECO:0000313" key="3">
    <source>
        <dbReference type="EMBL" id="TFK06515.1"/>
    </source>
</evidence>
<proteinExistence type="predicted"/>
<dbReference type="OrthoDB" id="9044283at2759"/>
<feature type="transmembrane region" description="Helical" evidence="2">
    <location>
        <begin position="12"/>
        <end position="35"/>
    </location>
</feature>
<evidence type="ECO:0000256" key="1">
    <source>
        <dbReference type="SAM" id="Coils"/>
    </source>
</evidence>
<feature type="coiled-coil region" evidence="1">
    <location>
        <begin position="61"/>
        <end position="102"/>
    </location>
</feature>
<keyword evidence="2" id="KW-0472">Membrane</keyword>
<feature type="coiled-coil region" evidence="1">
    <location>
        <begin position="145"/>
        <end position="200"/>
    </location>
</feature>
<name>A0A4D9EDG4_9SAUR</name>
<keyword evidence="4" id="KW-1185">Reference proteome</keyword>
<evidence type="ECO:0000313" key="4">
    <source>
        <dbReference type="Proteomes" id="UP000297703"/>
    </source>
</evidence>
<comment type="caution">
    <text evidence="3">The sequence shown here is derived from an EMBL/GenBank/DDBJ whole genome shotgun (WGS) entry which is preliminary data.</text>
</comment>
<keyword evidence="2" id="KW-0812">Transmembrane</keyword>
<dbReference type="EMBL" id="QXTE01000096">
    <property type="protein sequence ID" value="TFK06515.1"/>
    <property type="molecule type" value="Genomic_DNA"/>
</dbReference>
<reference evidence="3 4" key="1">
    <citation type="submission" date="2019-04" db="EMBL/GenBank/DDBJ databases">
        <title>Draft genome of the big-headed turtle Platysternon megacephalum.</title>
        <authorList>
            <person name="Gong S."/>
        </authorList>
    </citation>
    <scope>NUCLEOTIDE SEQUENCE [LARGE SCALE GENOMIC DNA]</scope>
    <source>
        <strain evidence="3">DO16091913</strain>
        <tissue evidence="3">Muscle</tissue>
    </source>
</reference>
<gene>
    <name evidence="3" type="ORF">DR999_PMT10830</name>
</gene>
<dbReference type="Proteomes" id="UP000297703">
    <property type="component" value="Unassembled WGS sequence"/>
</dbReference>
<organism evidence="3 4">
    <name type="scientific">Platysternon megacephalum</name>
    <name type="common">big-headed turtle</name>
    <dbReference type="NCBI Taxonomy" id="55544"/>
    <lineage>
        <taxon>Eukaryota</taxon>
        <taxon>Metazoa</taxon>
        <taxon>Chordata</taxon>
        <taxon>Craniata</taxon>
        <taxon>Vertebrata</taxon>
        <taxon>Euteleostomi</taxon>
        <taxon>Archelosauria</taxon>
        <taxon>Testudinata</taxon>
        <taxon>Testudines</taxon>
        <taxon>Cryptodira</taxon>
        <taxon>Durocryptodira</taxon>
        <taxon>Testudinoidea</taxon>
        <taxon>Platysternidae</taxon>
        <taxon>Platysternon</taxon>
    </lineage>
</organism>
<reference evidence="3 4" key="2">
    <citation type="submission" date="2019-04" db="EMBL/GenBank/DDBJ databases">
        <title>The genome sequence of big-headed turtle.</title>
        <authorList>
            <person name="Gong S."/>
        </authorList>
    </citation>
    <scope>NUCLEOTIDE SEQUENCE [LARGE SCALE GENOMIC DNA]</scope>
    <source>
        <strain evidence="3">DO16091913</strain>
        <tissue evidence="3">Muscle</tissue>
    </source>
</reference>
<evidence type="ECO:0000256" key="2">
    <source>
        <dbReference type="SAM" id="Phobius"/>
    </source>
</evidence>
<accession>A0A4D9EDG4</accession>
<dbReference type="AlphaFoldDB" id="A0A4D9EDG4"/>
<keyword evidence="2" id="KW-1133">Transmembrane helix</keyword>
<protein>
    <submittedName>
        <fullName evidence="3">Gastrula zinc finger protein XlCGF57.1-like</fullName>
    </submittedName>
</protein>